<feature type="signal peptide" evidence="1">
    <location>
        <begin position="1"/>
        <end position="23"/>
    </location>
</feature>
<reference evidence="2" key="1">
    <citation type="journal article" date="2005" name="Environ. Microbiol.">
        <title>Genetic and functional properties of uncultivated thermophilic crenarchaeotes from a subsurface gold mine as revealed by analysis of genome fragments.</title>
        <authorList>
            <person name="Nunoura T."/>
            <person name="Hirayama H."/>
            <person name="Takami H."/>
            <person name="Oida H."/>
            <person name="Nishi S."/>
            <person name="Shimamura S."/>
            <person name="Suzuki Y."/>
            <person name="Inagaki F."/>
            <person name="Takai K."/>
            <person name="Nealson K.H."/>
            <person name="Horikoshi K."/>
        </authorList>
    </citation>
    <scope>NUCLEOTIDE SEQUENCE</scope>
</reference>
<sequence length="237" mass="26092">MKSVKIVLVFALLVAFVPSVTRAQAPAVQLSMELFGPWALCASEPDDALACTMRLGQTLQVWVQAHAVPSWVPTRLIANWLPDNASFEAIWRQGEATQVFTFTPTEAHVTKPEEPLIVRFIARTDFDSISKELRIHVRANQPPQAVTNPDQTVAPYQIVLLSAFDSSDPDGDVLRYRWDQISGPPVLLFGAETLYAIFLAPAEPTTLVFRLTVSDGAFSVSKDVTVTVTPDCPCRDP</sequence>
<dbReference type="Pfam" id="PF22352">
    <property type="entry name" value="K319L-like_PKD"/>
    <property type="match status" value="1"/>
</dbReference>
<dbReference type="InterPro" id="IPR013783">
    <property type="entry name" value="Ig-like_fold"/>
</dbReference>
<dbReference type="EMBL" id="AP011803">
    <property type="protein sequence ID" value="BAL59836.1"/>
    <property type="molecule type" value="Genomic_DNA"/>
</dbReference>
<reference evidence="2" key="2">
    <citation type="journal article" date="2012" name="PLoS ONE">
        <title>A Deeply Branching Thermophilic Bacterium with an Ancient Acetyl-CoA Pathway Dominates a Subsurface Ecosystem.</title>
        <authorList>
            <person name="Takami H."/>
            <person name="Noguchi H."/>
            <person name="Takaki Y."/>
            <person name="Uchiyama I."/>
            <person name="Toyoda A."/>
            <person name="Nishi S."/>
            <person name="Chee G.-J."/>
            <person name="Arai W."/>
            <person name="Nunoura T."/>
            <person name="Itoh T."/>
            <person name="Hattori M."/>
            <person name="Takai K."/>
        </authorList>
    </citation>
    <scope>NUCLEOTIDE SEQUENCE</scope>
</reference>
<dbReference type="Gene3D" id="2.60.40.10">
    <property type="entry name" value="Immunoglobulins"/>
    <property type="match status" value="1"/>
</dbReference>
<dbReference type="SUPFAM" id="SSF49299">
    <property type="entry name" value="PKD domain"/>
    <property type="match status" value="1"/>
</dbReference>
<accession>H5STI6</accession>
<dbReference type="InterPro" id="IPR035986">
    <property type="entry name" value="PKD_dom_sf"/>
</dbReference>
<name>H5STI6_ACEAU</name>
<gene>
    <name evidence="2" type="ORF">HGMM_OP4C472</name>
</gene>
<dbReference type="AlphaFoldDB" id="H5STI6"/>
<evidence type="ECO:0000256" key="1">
    <source>
        <dbReference type="SAM" id="SignalP"/>
    </source>
</evidence>
<proteinExistence type="predicted"/>
<organism evidence="2">
    <name type="scientific">Acetithermum autotrophicum</name>
    <dbReference type="NCBI Taxonomy" id="1446466"/>
    <lineage>
        <taxon>Bacteria</taxon>
        <taxon>Candidatus Bipolaricaulota</taxon>
        <taxon>Candidatus Acetithermum</taxon>
    </lineage>
</organism>
<evidence type="ECO:0000313" key="2">
    <source>
        <dbReference type="EMBL" id="BAL59836.1"/>
    </source>
</evidence>
<protein>
    <submittedName>
        <fullName evidence="2">Uncharacterized protein</fullName>
    </submittedName>
</protein>
<feature type="chain" id="PRO_5003597767" evidence="1">
    <location>
        <begin position="24"/>
        <end position="237"/>
    </location>
</feature>
<keyword evidence="1" id="KW-0732">Signal</keyword>